<proteinExistence type="predicted"/>
<feature type="chain" id="PRO_5006394028" evidence="1">
    <location>
        <begin position="26"/>
        <end position="352"/>
    </location>
</feature>
<protein>
    <submittedName>
        <fullName evidence="2">Membrane protein</fullName>
    </submittedName>
</protein>
<evidence type="ECO:0000256" key="1">
    <source>
        <dbReference type="SAM" id="SignalP"/>
    </source>
</evidence>
<name>A0A0R0CH25_9GAMM</name>
<dbReference type="EMBL" id="LDJI01000010">
    <property type="protein sequence ID" value="KRG65028.1"/>
    <property type="molecule type" value="Genomic_DNA"/>
</dbReference>
<evidence type="ECO:0000313" key="3">
    <source>
        <dbReference type="Proteomes" id="UP000050864"/>
    </source>
</evidence>
<dbReference type="RefSeq" id="WP_057632709.1">
    <property type="nucleotide sequence ID" value="NZ_LDJI01000010.1"/>
</dbReference>
<keyword evidence="1" id="KW-0732">Signal</keyword>
<comment type="caution">
    <text evidence="2">The sequence shown here is derived from an EMBL/GenBank/DDBJ whole genome shotgun (WGS) entry which is preliminary data.</text>
</comment>
<dbReference type="InterPro" id="IPR018707">
    <property type="entry name" value="LpxR"/>
</dbReference>
<dbReference type="Gene3D" id="2.40.128.140">
    <property type="entry name" value="Outer membrane protein"/>
    <property type="match status" value="1"/>
</dbReference>
<keyword evidence="3" id="KW-1185">Reference proteome</keyword>
<dbReference type="Pfam" id="PF09982">
    <property type="entry name" value="LpxR"/>
    <property type="match status" value="1"/>
</dbReference>
<dbReference type="InterPro" id="IPR037107">
    <property type="entry name" value="Put_OMP_sf"/>
</dbReference>
<dbReference type="OrthoDB" id="9776275at2"/>
<dbReference type="STRING" id="405444.ABB26_05410"/>
<gene>
    <name evidence="2" type="ORF">ABB26_05410</name>
</gene>
<feature type="signal peptide" evidence="1">
    <location>
        <begin position="1"/>
        <end position="25"/>
    </location>
</feature>
<dbReference type="Proteomes" id="UP000050864">
    <property type="component" value="Unassembled WGS sequence"/>
</dbReference>
<accession>A0A0R0CH25</accession>
<sequence>MLTRAWLPLALALAVSPHFITPAQAAGQCAQSALHEHPPAINFRVDNDLLGGAQQDQGYSNGAMFTLVSPNLQDYTDDPCLPGLARWMNSHLERLHPGEFEQQNMIFSFGQGLYTPTDNTRTDLIEDDRPYVGVLMVNFGYNARSGNHLRTTQLALGMVGPSAQGEQVQDAVHSVLGDEKFSGWDNQLHDEPVFKLLHERMQRWPPNGNAAGWGWDAISHWGGAIGNLATYANAGGEVRFGWKLPDDFGSSPMRPAGENTAPTRYGRAQGWSSHLFLTSDARWVLRDITLDGNTFRSSHSVDKRPLVGDIGYGVAVMRGKWKFALARYHRTREFDGQKETPVFGSFTISRTL</sequence>
<dbReference type="PATRIC" id="fig|405444.3.peg.74"/>
<evidence type="ECO:0000313" key="2">
    <source>
        <dbReference type="EMBL" id="KRG65028.1"/>
    </source>
</evidence>
<organism evidence="2 3">
    <name type="scientific">Stenotrophomonas humi</name>
    <dbReference type="NCBI Taxonomy" id="405444"/>
    <lineage>
        <taxon>Bacteria</taxon>
        <taxon>Pseudomonadati</taxon>
        <taxon>Pseudomonadota</taxon>
        <taxon>Gammaproteobacteria</taxon>
        <taxon>Lysobacterales</taxon>
        <taxon>Lysobacteraceae</taxon>
        <taxon>Stenotrophomonas</taxon>
    </lineage>
</organism>
<reference evidence="2 3" key="1">
    <citation type="submission" date="2015-05" db="EMBL/GenBank/DDBJ databases">
        <title>Genome sequencing and analysis of members of genus Stenotrophomonas.</title>
        <authorList>
            <person name="Patil P.P."/>
            <person name="Midha S."/>
            <person name="Patil P.B."/>
        </authorList>
    </citation>
    <scope>NUCLEOTIDE SEQUENCE [LARGE SCALE GENOMIC DNA]</scope>
    <source>
        <strain evidence="2 3">DSM 18929</strain>
    </source>
</reference>
<dbReference type="AlphaFoldDB" id="A0A0R0CH25"/>